<dbReference type="PANTHER" id="PTHR47816:SF4">
    <property type="entry name" value="RIBOSOMAL RNA SMALL SUBUNIT METHYLTRANSFERASE C"/>
    <property type="match status" value="1"/>
</dbReference>
<dbReference type="PATRIC" id="fig|1423722.3.peg.1346"/>
<accession>A0A0R1GZF9</accession>
<evidence type="ECO:0000256" key="1">
    <source>
        <dbReference type="ARBA" id="ARBA00022603"/>
    </source>
</evidence>
<dbReference type="InterPro" id="IPR046977">
    <property type="entry name" value="RsmC/RlmG"/>
</dbReference>
<evidence type="ECO:0000313" key="4">
    <source>
        <dbReference type="EMBL" id="KRK37443.1"/>
    </source>
</evidence>
<dbReference type="SUPFAM" id="SSF53335">
    <property type="entry name" value="S-adenosyl-L-methionine-dependent methyltransferases"/>
    <property type="match status" value="1"/>
</dbReference>
<dbReference type="GO" id="GO:0008757">
    <property type="term" value="F:S-adenosylmethionine-dependent methyltransferase activity"/>
    <property type="evidence" value="ECO:0007669"/>
    <property type="project" value="InterPro"/>
</dbReference>
<proteinExistence type="predicted"/>
<comment type="caution">
    <text evidence="4">The sequence shown here is derived from an EMBL/GenBank/DDBJ whole genome shotgun (WGS) entry which is preliminary data.</text>
</comment>
<dbReference type="EMBL" id="AZCV01000005">
    <property type="protein sequence ID" value="KRK37443.1"/>
    <property type="molecule type" value="Genomic_DNA"/>
</dbReference>
<name>A0A0R1GZF9_9LACO</name>
<dbReference type="CDD" id="cd02440">
    <property type="entry name" value="AdoMet_MTases"/>
    <property type="match status" value="1"/>
</dbReference>
<sequence>MAEQYFAQEPHAEHDIHEIEFNLADLNLHLKTDAGVFSKSRIDYGSVALMKQVMELDLVPGKILDLGTGYGPMGLMLAKKYPERALDLVDVNERALELARTNAEFNAITNVNIFTSDIYETVTERYALIVTNPPIRAGKKVVNQIHEQALDHLLSGGQIVTVLQKKQGAPSARKLLTATFGNCDILARDKGYYILRSVKQ</sequence>
<dbReference type="GO" id="GO:0032259">
    <property type="term" value="P:methylation"/>
    <property type="evidence" value="ECO:0007669"/>
    <property type="project" value="UniProtKB-KW"/>
</dbReference>
<dbReference type="RefSeq" id="WP_056946495.1">
    <property type="nucleotide sequence ID" value="NZ_AZCV01000005.1"/>
</dbReference>
<dbReference type="Pfam" id="PF05175">
    <property type="entry name" value="MTS"/>
    <property type="match status" value="1"/>
</dbReference>
<organism evidence="4 5">
    <name type="scientific">Amylolactobacillus amylotrophicus DSM 20534</name>
    <dbReference type="NCBI Taxonomy" id="1423722"/>
    <lineage>
        <taxon>Bacteria</taxon>
        <taxon>Bacillati</taxon>
        <taxon>Bacillota</taxon>
        <taxon>Bacilli</taxon>
        <taxon>Lactobacillales</taxon>
        <taxon>Lactobacillaceae</taxon>
        <taxon>Amylolactobacillus</taxon>
    </lineage>
</organism>
<protein>
    <submittedName>
        <fullName evidence="4">16S RNA methylase RsmC</fullName>
    </submittedName>
</protein>
<reference evidence="4 5" key="1">
    <citation type="journal article" date="2015" name="Genome Announc.">
        <title>Expanding the biotechnology potential of lactobacilli through comparative genomics of 213 strains and associated genera.</title>
        <authorList>
            <person name="Sun Z."/>
            <person name="Harris H.M."/>
            <person name="McCann A."/>
            <person name="Guo C."/>
            <person name="Argimon S."/>
            <person name="Zhang W."/>
            <person name="Yang X."/>
            <person name="Jeffery I.B."/>
            <person name="Cooney J.C."/>
            <person name="Kagawa T.F."/>
            <person name="Liu W."/>
            <person name="Song Y."/>
            <person name="Salvetti E."/>
            <person name="Wrobel A."/>
            <person name="Rasinkangas P."/>
            <person name="Parkhill J."/>
            <person name="Rea M.C."/>
            <person name="O'Sullivan O."/>
            <person name="Ritari J."/>
            <person name="Douillard F.P."/>
            <person name="Paul Ross R."/>
            <person name="Yang R."/>
            <person name="Briner A.E."/>
            <person name="Felis G.E."/>
            <person name="de Vos W.M."/>
            <person name="Barrangou R."/>
            <person name="Klaenhammer T.R."/>
            <person name="Caufield P.W."/>
            <person name="Cui Y."/>
            <person name="Zhang H."/>
            <person name="O'Toole P.W."/>
        </authorList>
    </citation>
    <scope>NUCLEOTIDE SEQUENCE [LARGE SCALE GENOMIC DNA]</scope>
    <source>
        <strain evidence="4 5">DSM 20534</strain>
    </source>
</reference>
<dbReference type="AlphaFoldDB" id="A0A0R1GZF9"/>
<evidence type="ECO:0000259" key="3">
    <source>
        <dbReference type="Pfam" id="PF05175"/>
    </source>
</evidence>
<dbReference type="InterPro" id="IPR029063">
    <property type="entry name" value="SAM-dependent_MTases_sf"/>
</dbReference>
<dbReference type="Gene3D" id="3.40.50.150">
    <property type="entry name" value="Vaccinia Virus protein VP39"/>
    <property type="match status" value="1"/>
</dbReference>
<dbReference type="Proteomes" id="UP000050909">
    <property type="component" value="Unassembled WGS sequence"/>
</dbReference>
<keyword evidence="1 4" id="KW-0489">Methyltransferase</keyword>
<keyword evidence="2" id="KW-0808">Transferase</keyword>
<feature type="domain" description="Methyltransferase small" evidence="3">
    <location>
        <begin position="28"/>
        <end position="196"/>
    </location>
</feature>
<keyword evidence="5" id="KW-1185">Reference proteome</keyword>
<dbReference type="PANTHER" id="PTHR47816">
    <property type="entry name" value="RIBOSOMAL RNA SMALL SUBUNIT METHYLTRANSFERASE C"/>
    <property type="match status" value="1"/>
</dbReference>
<evidence type="ECO:0000256" key="2">
    <source>
        <dbReference type="ARBA" id="ARBA00022679"/>
    </source>
</evidence>
<dbReference type="InterPro" id="IPR007848">
    <property type="entry name" value="Small_mtfrase_dom"/>
</dbReference>
<evidence type="ECO:0000313" key="5">
    <source>
        <dbReference type="Proteomes" id="UP000050909"/>
    </source>
</evidence>
<gene>
    <name evidence="4" type="ORF">FC62_GL001321</name>
</gene>